<gene>
    <name evidence="1" type="ORF">JHL18_14870</name>
</gene>
<sequence>MTILVILLALIIGFIECGPLIKKGMKKESYTVLFMLLLAITFQICSKFKIFTPKNLVESILEPIGRAVFRKM</sequence>
<evidence type="ECO:0000313" key="1">
    <source>
        <dbReference type="EMBL" id="MBK1811902.1"/>
    </source>
</evidence>
<dbReference type="Proteomes" id="UP000596739">
    <property type="component" value="Unassembled WGS sequence"/>
</dbReference>
<comment type="caution">
    <text evidence="1">The sequence shown here is derived from an EMBL/GenBank/DDBJ whole genome shotgun (WGS) entry which is preliminary data.</text>
</comment>
<proteinExistence type="predicted"/>
<name>A0ABS1ERA4_9CLOT</name>
<dbReference type="RefSeq" id="WP_200270579.1">
    <property type="nucleotide sequence ID" value="NZ_JAENHN010000042.1"/>
</dbReference>
<reference evidence="2" key="1">
    <citation type="submission" date="2021-01" db="EMBL/GenBank/DDBJ databases">
        <title>Genome public.</title>
        <authorList>
            <person name="Liu C."/>
            <person name="Sun Q."/>
        </authorList>
    </citation>
    <scope>NUCLEOTIDE SEQUENCE [LARGE SCALE GENOMIC DNA]</scope>
    <source>
        <strain evidence="2">YIM B02505</strain>
    </source>
</reference>
<dbReference type="EMBL" id="JAENHN010000042">
    <property type="protein sequence ID" value="MBK1811902.1"/>
    <property type="molecule type" value="Genomic_DNA"/>
</dbReference>
<organism evidence="1 2">
    <name type="scientific">Clostridium yunnanense</name>
    <dbReference type="NCBI Taxonomy" id="2800325"/>
    <lineage>
        <taxon>Bacteria</taxon>
        <taxon>Bacillati</taxon>
        <taxon>Bacillota</taxon>
        <taxon>Clostridia</taxon>
        <taxon>Eubacteriales</taxon>
        <taxon>Clostridiaceae</taxon>
        <taxon>Clostridium</taxon>
    </lineage>
</organism>
<protein>
    <submittedName>
        <fullName evidence="1">Uncharacterized protein</fullName>
    </submittedName>
</protein>
<keyword evidence="2" id="KW-1185">Reference proteome</keyword>
<accession>A0ABS1ERA4</accession>
<evidence type="ECO:0000313" key="2">
    <source>
        <dbReference type="Proteomes" id="UP000596739"/>
    </source>
</evidence>